<evidence type="ECO:0000313" key="3">
    <source>
        <dbReference type="Proteomes" id="UP000326659"/>
    </source>
</evidence>
<proteinExistence type="predicted"/>
<dbReference type="InterPro" id="IPR024408">
    <property type="entry name" value="Muramidase"/>
</dbReference>
<gene>
    <name evidence="2" type="ORF">F1C79_11340</name>
</gene>
<sequence>MEPLDKLLGHTRTEPILNWIAEKGRWKALGFWDDVWRKVGLPEAAKVYHFHPIGMVGVFTKKKHPSIVIDGERIYLDFLLFNEGESIQQRDFEEAAFIIGCEVAAIKAVAATETGSTGSFYKFQDWDFVPAILYERHYFHSLTGGRYDESNQSISSRTPGGYGQYVEQYPKLLQAYDLDASAALKSASWGKFQIMGKTTRPADLIGLKTSYSA</sequence>
<reference evidence="2 3" key="1">
    <citation type="submission" date="2019-09" db="EMBL/GenBank/DDBJ databases">
        <title>Prosopis cineraria nodule microbiome.</title>
        <authorList>
            <person name="Chaluvadi S.R."/>
            <person name="Ali R."/>
            <person name="Wang X."/>
        </authorList>
    </citation>
    <scope>NUCLEOTIDE SEQUENCE [LARGE SCALE GENOMIC DNA]</scope>
    <source>
        <strain evidence="2 3">BG1</strain>
    </source>
</reference>
<dbReference type="EMBL" id="CP043626">
    <property type="protein sequence ID" value="QEY72154.1"/>
    <property type="molecule type" value="Genomic_DNA"/>
</dbReference>
<keyword evidence="3" id="KW-1185">Reference proteome</keyword>
<protein>
    <submittedName>
        <fullName evidence="2">N-acetylmuramidase family protein</fullName>
    </submittedName>
</protein>
<dbReference type="AlphaFoldDB" id="A0A9X7MZF1"/>
<evidence type="ECO:0000313" key="2">
    <source>
        <dbReference type="EMBL" id="QEY72154.1"/>
    </source>
</evidence>
<dbReference type="KEGG" id="pden:F1C79_11340"/>
<dbReference type="Proteomes" id="UP000326659">
    <property type="component" value="Chromosome"/>
</dbReference>
<name>A0A9X7MZF1_PSEDE</name>
<dbReference type="Pfam" id="PF11860">
    <property type="entry name" value="Muramidase"/>
    <property type="match status" value="1"/>
</dbReference>
<evidence type="ECO:0000259" key="1">
    <source>
        <dbReference type="Pfam" id="PF11860"/>
    </source>
</evidence>
<feature type="domain" description="N-acetylmuramidase" evidence="1">
    <location>
        <begin position="102"/>
        <end position="199"/>
    </location>
</feature>
<organism evidence="2 3">
    <name type="scientific">Pseudomonas denitrificans</name>
    <dbReference type="NCBI Taxonomy" id="43306"/>
    <lineage>
        <taxon>Bacteria</taxon>
        <taxon>Pseudomonadati</taxon>
        <taxon>Pseudomonadota</taxon>
        <taxon>Gammaproteobacteria</taxon>
        <taxon>Pseudomonadales</taxon>
        <taxon>Pseudomonadaceae</taxon>
        <taxon>Halopseudomonas</taxon>
    </lineage>
</organism>
<accession>A0A9X7MZF1</accession>
<dbReference type="OrthoDB" id="1242806at2"/>